<comment type="caution">
    <text evidence="10">The sequence shown here is derived from an EMBL/GenBank/DDBJ whole genome shotgun (WGS) entry which is preliminary data.</text>
</comment>
<dbReference type="NCBIfam" id="TIGR01409">
    <property type="entry name" value="TAT_signal_seq"/>
    <property type="match status" value="1"/>
</dbReference>
<evidence type="ECO:0000256" key="4">
    <source>
        <dbReference type="ARBA" id="ARBA00022512"/>
    </source>
</evidence>
<proteinExistence type="inferred from homology"/>
<evidence type="ECO:0000256" key="8">
    <source>
        <dbReference type="SAM" id="MobiDB-lite"/>
    </source>
</evidence>
<evidence type="ECO:0000313" key="10">
    <source>
        <dbReference type="EMBL" id="GAA2410594.1"/>
    </source>
</evidence>
<dbReference type="InterPro" id="IPR007312">
    <property type="entry name" value="Phosphoesterase"/>
</dbReference>
<dbReference type="InterPro" id="IPR006311">
    <property type="entry name" value="TAT_signal"/>
</dbReference>
<dbReference type="EC" id="3.1.4.3" evidence="3"/>
<dbReference type="PANTHER" id="PTHR31956">
    <property type="entry name" value="NON-SPECIFIC PHOSPHOLIPASE C4-RELATED"/>
    <property type="match status" value="1"/>
</dbReference>
<evidence type="ECO:0000259" key="9">
    <source>
        <dbReference type="Pfam" id="PF05506"/>
    </source>
</evidence>
<dbReference type="Gene3D" id="3.40.720.10">
    <property type="entry name" value="Alkaline Phosphatase, subunit A"/>
    <property type="match status" value="1"/>
</dbReference>
<keyword evidence="4" id="KW-0964">Secreted</keyword>
<comment type="subcellular location">
    <subcellularLocation>
        <location evidence="1">Secreted</location>
        <location evidence="1">Cell wall</location>
    </subcellularLocation>
</comment>
<keyword evidence="4" id="KW-0134">Cell wall</keyword>
<accession>A0ABN3IPJ6</accession>
<comment type="catalytic activity">
    <reaction evidence="7">
        <text>a 1,2-diacyl-sn-glycero-3-phosphocholine + H2O = phosphocholine + a 1,2-diacyl-sn-glycerol + H(+)</text>
        <dbReference type="Rhea" id="RHEA:10604"/>
        <dbReference type="ChEBI" id="CHEBI:15377"/>
        <dbReference type="ChEBI" id="CHEBI:15378"/>
        <dbReference type="ChEBI" id="CHEBI:17815"/>
        <dbReference type="ChEBI" id="CHEBI:57643"/>
        <dbReference type="ChEBI" id="CHEBI:295975"/>
        <dbReference type="EC" id="3.1.4.3"/>
    </reaction>
    <physiologicalReaction direction="left-to-right" evidence="7">
        <dbReference type="Rhea" id="RHEA:10605"/>
    </physiologicalReaction>
</comment>
<protein>
    <recommendedName>
        <fullName evidence="3">phospholipase C</fullName>
        <ecNumber evidence="3">3.1.4.3</ecNumber>
    </recommendedName>
</protein>
<dbReference type="InterPro" id="IPR017767">
    <property type="entry name" value="PC-PLC"/>
</dbReference>
<keyword evidence="6" id="KW-0843">Virulence</keyword>
<keyword evidence="5" id="KW-0378">Hydrolase</keyword>
<dbReference type="RefSeq" id="WP_344588335.1">
    <property type="nucleotide sequence ID" value="NZ_BAAARW010000006.1"/>
</dbReference>
<keyword evidence="11" id="KW-1185">Reference proteome</keyword>
<reference evidence="10 11" key="1">
    <citation type="journal article" date="2019" name="Int. J. Syst. Evol. Microbiol.">
        <title>The Global Catalogue of Microorganisms (GCM) 10K type strain sequencing project: providing services to taxonomists for standard genome sequencing and annotation.</title>
        <authorList>
            <consortium name="The Broad Institute Genomics Platform"/>
            <consortium name="The Broad Institute Genome Sequencing Center for Infectious Disease"/>
            <person name="Wu L."/>
            <person name="Ma J."/>
        </authorList>
    </citation>
    <scope>NUCLEOTIDE SEQUENCE [LARGE SCALE GENOMIC DNA]</scope>
    <source>
        <strain evidence="10 11">JCM 3325</strain>
    </source>
</reference>
<evidence type="ECO:0000256" key="1">
    <source>
        <dbReference type="ARBA" id="ARBA00004191"/>
    </source>
</evidence>
<feature type="domain" description="Bacterial phospholipase C C-terminal" evidence="9">
    <location>
        <begin position="514"/>
        <end position="595"/>
    </location>
</feature>
<dbReference type="Pfam" id="PF04185">
    <property type="entry name" value="Phosphoesterase"/>
    <property type="match status" value="1"/>
</dbReference>
<comment type="similarity">
    <text evidence="2">Belongs to the bacterial phospholipase C family.</text>
</comment>
<dbReference type="Proteomes" id="UP001501231">
    <property type="component" value="Unassembled WGS sequence"/>
</dbReference>
<evidence type="ECO:0000256" key="2">
    <source>
        <dbReference type="ARBA" id="ARBA00009717"/>
    </source>
</evidence>
<dbReference type="InterPro" id="IPR017850">
    <property type="entry name" value="Alkaline_phosphatase_core_sf"/>
</dbReference>
<dbReference type="PROSITE" id="PS51318">
    <property type="entry name" value="TAT"/>
    <property type="match status" value="1"/>
</dbReference>
<sequence length="690" mass="75608">MHSDTRGGIGRRRFLQGSAVVGGGALAGSLLPPSVHAALAMPVRPGGLKAIEHVVFLMQENRSFDHYFGRLRGVRGFADRNAIRLPGGGSVFEQPSSGGGKVLPFSLREAARTAGKDLQWMGDLPHGWPDGQAAHADGWNNGWIAAKTPATMTYLERSDIPLQYELADTFTICDAYHCSVFSSTSPNRNYLVSGHTGFEADGTRAVTNAAYSDAHAGYTWTTYAEQLERAGVSWQVYQEWDNFTDNNIEFFASFKRIAAKVIPSQYKSIESFYGAVQQADAAARERLLKDLDAKAAALPAAERRLFERALRRHEPGSLAARFRADVAAGRLPKVSYLVPSSVDSEHPGASSPIQSARVNYDILDAIASHPEVWASTALFITYDENDGLFDHVPPPIPPPSVSDEFADGGPIGLGFRVPMTVVSPWSAGGFVNSQVFDHSSLVRFTEQWLGVRAPHISAWRRTVAGDLTSAFDFGSAGRPPKPTRPGAVPPFTGRWRPTPPADQRMPSQEPGTRPARPLPYQPEASVRVSGRTLRLDLVNHGLESVHFALYPYAGEFPRPRHFDVARTERADIPLSGDAYNLTLTGPNGFRREFSGTVTDTAEVASSSGPDRRDLRISLRNTGRAPLKFQLASLAHGDRRREITVPPGQSRTVDWHTRQGWYDVEIKTAENRAFHRRLMGHIENGRPSISG</sequence>
<evidence type="ECO:0000256" key="6">
    <source>
        <dbReference type="ARBA" id="ARBA00023026"/>
    </source>
</evidence>
<feature type="domain" description="Bacterial phospholipase C C-terminal" evidence="9">
    <location>
        <begin position="606"/>
        <end position="680"/>
    </location>
</feature>
<evidence type="ECO:0000313" key="11">
    <source>
        <dbReference type="Proteomes" id="UP001501231"/>
    </source>
</evidence>
<gene>
    <name evidence="10" type="ORF">GCM10010191_19410</name>
</gene>
<name>A0ABN3IPJ6_9ACTN</name>
<organism evidence="10 11">
    <name type="scientific">Actinomadura vinacea</name>
    <dbReference type="NCBI Taxonomy" id="115336"/>
    <lineage>
        <taxon>Bacteria</taxon>
        <taxon>Bacillati</taxon>
        <taxon>Actinomycetota</taxon>
        <taxon>Actinomycetes</taxon>
        <taxon>Streptosporangiales</taxon>
        <taxon>Thermomonosporaceae</taxon>
        <taxon>Actinomadura</taxon>
    </lineage>
</organism>
<dbReference type="InterPro" id="IPR019546">
    <property type="entry name" value="TAT_signal_bac_arc"/>
</dbReference>
<dbReference type="PANTHER" id="PTHR31956:SF1">
    <property type="entry name" value="NON-SPECIFIC PHOSPHOLIPASE C1"/>
    <property type="match status" value="1"/>
</dbReference>
<evidence type="ECO:0000256" key="3">
    <source>
        <dbReference type="ARBA" id="ARBA00012018"/>
    </source>
</evidence>
<feature type="region of interest" description="Disordered" evidence="8">
    <location>
        <begin position="472"/>
        <end position="525"/>
    </location>
</feature>
<dbReference type="EMBL" id="BAAARW010000006">
    <property type="protein sequence ID" value="GAA2410594.1"/>
    <property type="molecule type" value="Genomic_DNA"/>
</dbReference>
<evidence type="ECO:0000256" key="5">
    <source>
        <dbReference type="ARBA" id="ARBA00022801"/>
    </source>
</evidence>
<dbReference type="Pfam" id="PF05506">
    <property type="entry name" value="PLipase_C_C"/>
    <property type="match status" value="2"/>
</dbReference>
<evidence type="ECO:0000256" key="7">
    <source>
        <dbReference type="ARBA" id="ARBA00048421"/>
    </source>
</evidence>
<dbReference type="InterPro" id="IPR008475">
    <property type="entry name" value="PLipase_C_C"/>
</dbReference>
<dbReference type="NCBIfam" id="TIGR03396">
    <property type="entry name" value="PC_PLC"/>
    <property type="match status" value="1"/>
</dbReference>